<dbReference type="EMBL" id="BK014812">
    <property type="protein sequence ID" value="DAD76888.1"/>
    <property type="molecule type" value="Genomic_DNA"/>
</dbReference>
<name>A0A8S5M423_9CAUD</name>
<accession>A0A8S5M423</accession>
<organism evidence="1">
    <name type="scientific">Siphoviridae sp. ct9iM43</name>
    <dbReference type="NCBI Taxonomy" id="2826177"/>
    <lineage>
        <taxon>Viruses</taxon>
        <taxon>Duplodnaviria</taxon>
        <taxon>Heunggongvirae</taxon>
        <taxon>Uroviricota</taxon>
        <taxon>Caudoviricetes</taxon>
    </lineage>
</organism>
<sequence>MRKRAIIHRERLNVVVKAAKADFANQLVEEGDFLILPAGTLVKSKNSYDLREKSDLMLPIAVTEKADGVVVHDVLFNPRDLERPVTIALEGVVYLDNLIEVGKGFKTPLTVTKDRLPANVTYVYKNRK</sequence>
<proteinExistence type="predicted"/>
<protein>
    <submittedName>
        <fullName evidence="1">Uncharacterized protein</fullName>
    </submittedName>
</protein>
<evidence type="ECO:0000313" key="1">
    <source>
        <dbReference type="EMBL" id="DAD76888.1"/>
    </source>
</evidence>
<reference evidence="1" key="1">
    <citation type="journal article" date="2021" name="Proc. Natl. Acad. Sci. U.S.A.">
        <title>A Catalog of Tens of Thousands of Viruses from Human Metagenomes Reveals Hidden Associations with Chronic Diseases.</title>
        <authorList>
            <person name="Tisza M.J."/>
            <person name="Buck C.B."/>
        </authorList>
    </citation>
    <scope>NUCLEOTIDE SEQUENCE</scope>
    <source>
        <strain evidence="1">Ct9iM43</strain>
    </source>
</reference>